<comment type="function">
    <text evidence="1 19">This protein is a component of the acetyl coenzyme A carboxylase complex; first, biotin carboxylase catalyzes the carboxylation of the carrier protein and then the transcarboxylase transfers the carboxyl group to form malonyl-CoA.</text>
</comment>
<evidence type="ECO:0000259" key="20">
    <source>
        <dbReference type="PROSITE" id="PS50975"/>
    </source>
</evidence>
<dbReference type="UniPathway" id="UPA00655">
    <property type="reaction ID" value="UER00711"/>
</dbReference>
<comment type="subunit">
    <text evidence="3 19">Acetyl-CoA carboxylase is a heterohexamer of biotin carboxyl carrier protein, biotin carboxylase and the two subunits of carboxyl transferase in a 2:2 complex.</text>
</comment>
<keyword evidence="14 19" id="KW-0275">Fatty acid biosynthesis</keyword>
<accession>A0A1S7LN61</accession>
<keyword evidence="13 19" id="KW-0443">Lipid metabolism</keyword>
<proteinExistence type="predicted"/>
<evidence type="ECO:0000256" key="7">
    <source>
        <dbReference type="ARBA" id="ARBA00022598"/>
    </source>
</evidence>
<dbReference type="AlphaFoldDB" id="A0A1S7LN61"/>
<dbReference type="SMART" id="SM00878">
    <property type="entry name" value="Biotin_carb_C"/>
    <property type="match status" value="1"/>
</dbReference>
<dbReference type="GO" id="GO:2001295">
    <property type="term" value="P:malonyl-CoA biosynthetic process"/>
    <property type="evidence" value="ECO:0007669"/>
    <property type="project" value="UniProtKB-UniPathway"/>
</dbReference>
<dbReference type="InterPro" id="IPR016185">
    <property type="entry name" value="PreATP-grasp_dom_sf"/>
</dbReference>
<evidence type="ECO:0000256" key="4">
    <source>
        <dbReference type="ARBA" id="ARBA00013263"/>
    </source>
</evidence>
<evidence type="ECO:0000256" key="10">
    <source>
        <dbReference type="ARBA" id="ARBA00022832"/>
    </source>
</evidence>
<evidence type="ECO:0000256" key="9">
    <source>
        <dbReference type="ARBA" id="ARBA00022741"/>
    </source>
</evidence>
<dbReference type="Pfam" id="PF00289">
    <property type="entry name" value="Biotin_carb_N"/>
    <property type="match status" value="1"/>
</dbReference>
<keyword evidence="11 18" id="KW-0067">ATP-binding</keyword>
<keyword evidence="8" id="KW-0479">Metal-binding</keyword>
<dbReference type="Pfam" id="PF02786">
    <property type="entry name" value="CPSase_L_D2"/>
    <property type="match status" value="1"/>
</dbReference>
<evidence type="ECO:0000256" key="3">
    <source>
        <dbReference type="ARBA" id="ARBA00011750"/>
    </source>
</evidence>
<dbReference type="Gene3D" id="3.40.50.20">
    <property type="match status" value="1"/>
</dbReference>
<protein>
    <recommendedName>
        <fullName evidence="5 19">Biotin carboxylase</fullName>
        <ecNumber evidence="4 19">6.3.4.14</ecNumber>
    </recommendedName>
    <alternativeName>
        <fullName evidence="16 19">Acetyl-coenzyme A carboxylase biotin carboxylase subunit A</fullName>
    </alternativeName>
</protein>
<evidence type="ECO:0000256" key="13">
    <source>
        <dbReference type="ARBA" id="ARBA00023098"/>
    </source>
</evidence>
<dbReference type="GO" id="GO:0046872">
    <property type="term" value="F:metal ion binding"/>
    <property type="evidence" value="ECO:0007669"/>
    <property type="project" value="UniProtKB-KW"/>
</dbReference>
<dbReference type="InterPro" id="IPR051602">
    <property type="entry name" value="ACC_Biotin_Carboxylase"/>
</dbReference>
<dbReference type="PROSITE" id="PS50979">
    <property type="entry name" value="BC"/>
    <property type="match status" value="1"/>
</dbReference>
<dbReference type="InterPro" id="IPR005479">
    <property type="entry name" value="CPAse_ATP-bd"/>
</dbReference>
<dbReference type="PANTHER" id="PTHR48095:SF2">
    <property type="entry name" value="BIOTIN CARBOXYLASE, CHLOROPLASTIC"/>
    <property type="match status" value="1"/>
</dbReference>
<comment type="catalytic activity">
    <reaction evidence="17 19">
        <text>N(6)-biotinyl-L-lysyl-[protein] + hydrogencarbonate + ATP = N(6)-carboxybiotinyl-L-lysyl-[protein] + ADP + phosphate + H(+)</text>
        <dbReference type="Rhea" id="RHEA:13501"/>
        <dbReference type="Rhea" id="RHEA-COMP:10505"/>
        <dbReference type="Rhea" id="RHEA-COMP:10506"/>
        <dbReference type="ChEBI" id="CHEBI:15378"/>
        <dbReference type="ChEBI" id="CHEBI:17544"/>
        <dbReference type="ChEBI" id="CHEBI:30616"/>
        <dbReference type="ChEBI" id="CHEBI:43474"/>
        <dbReference type="ChEBI" id="CHEBI:83144"/>
        <dbReference type="ChEBI" id="CHEBI:83145"/>
        <dbReference type="ChEBI" id="CHEBI:456216"/>
        <dbReference type="EC" id="6.3.4.14"/>
    </reaction>
</comment>
<dbReference type="FunFam" id="3.40.50.20:FF:000010">
    <property type="entry name" value="Propionyl-CoA carboxylase subunit alpha"/>
    <property type="match status" value="1"/>
</dbReference>
<evidence type="ECO:0000256" key="12">
    <source>
        <dbReference type="ARBA" id="ARBA00022842"/>
    </source>
</evidence>
<dbReference type="PROSITE" id="PS50975">
    <property type="entry name" value="ATP_GRASP"/>
    <property type="match status" value="1"/>
</dbReference>
<evidence type="ECO:0000256" key="8">
    <source>
        <dbReference type="ARBA" id="ARBA00022723"/>
    </source>
</evidence>
<organism evidence="22">
    <name type="scientific">Magnetococcus massalia (strain MO-1)</name>
    <dbReference type="NCBI Taxonomy" id="451514"/>
    <lineage>
        <taxon>Bacteria</taxon>
        <taxon>Pseudomonadati</taxon>
        <taxon>Pseudomonadota</taxon>
        <taxon>Magnetococcia</taxon>
        <taxon>Magnetococcales</taxon>
        <taxon>Magnetococcaceae</taxon>
        <taxon>Magnetococcus</taxon>
    </lineage>
</organism>
<gene>
    <name evidence="22" type="primary">accC</name>
    <name evidence="22" type="ORF">MAGMO_3960</name>
</gene>
<dbReference type="EC" id="6.3.4.14" evidence="4 19"/>
<keyword evidence="9 18" id="KW-0547">Nucleotide-binding</keyword>
<keyword evidence="12" id="KW-0460">Magnesium</keyword>
<feature type="domain" description="Biotin carboxylation" evidence="21">
    <location>
        <begin position="1"/>
        <end position="444"/>
    </location>
</feature>
<dbReference type="NCBIfam" id="NF006367">
    <property type="entry name" value="PRK08591.1"/>
    <property type="match status" value="1"/>
</dbReference>
<dbReference type="SUPFAM" id="SSF51246">
    <property type="entry name" value="Rudiment single hybrid motif"/>
    <property type="match status" value="1"/>
</dbReference>
<evidence type="ECO:0000256" key="19">
    <source>
        <dbReference type="RuleBase" id="RU365063"/>
    </source>
</evidence>
<dbReference type="Gene3D" id="3.30.470.20">
    <property type="entry name" value="ATP-grasp fold, B domain"/>
    <property type="match status" value="1"/>
</dbReference>
<dbReference type="InterPro" id="IPR013815">
    <property type="entry name" value="ATP_grasp_subdomain_1"/>
</dbReference>
<evidence type="ECO:0000256" key="15">
    <source>
        <dbReference type="ARBA" id="ARBA00023267"/>
    </source>
</evidence>
<dbReference type="GO" id="GO:0005524">
    <property type="term" value="F:ATP binding"/>
    <property type="evidence" value="ECO:0007669"/>
    <property type="project" value="UniProtKB-UniRule"/>
</dbReference>
<dbReference type="FunFam" id="3.30.1490.20:FF:000003">
    <property type="entry name" value="acetyl-CoA carboxylase isoform X1"/>
    <property type="match status" value="1"/>
</dbReference>
<dbReference type="SUPFAM" id="SSF56059">
    <property type="entry name" value="Glutathione synthetase ATP-binding domain-like"/>
    <property type="match status" value="1"/>
</dbReference>
<evidence type="ECO:0000256" key="16">
    <source>
        <dbReference type="ARBA" id="ARBA00033786"/>
    </source>
</evidence>
<dbReference type="InterPro" id="IPR005482">
    <property type="entry name" value="Biotin_COase_C"/>
</dbReference>
<evidence type="ECO:0000256" key="18">
    <source>
        <dbReference type="PROSITE-ProRule" id="PRU00409"/>
    </source>
</evidence>
<dbReference type="GO" id="GO:0006633">
    <property type="term" value="P:fatty acid biosynthetic process"/>
    <property type="evidence" value="ECO:0007669"/>
    <property type="project" value="UniProtKB-KW"/>
</dbReference>
<keyword evidence="6 19" id="KW-0444">Lipid biosynthesis</keyword>
<keyword evidence="10 19" id="KW-0276">Fatty acid metabolism</keyword>
<evidence type="ECO:0000313" key="22">
    <source>
        <dbReference type="EMBL" id="CRH08088.1"/>
    </source>
</evidence>
<evidence type="ECO:0000256" key="11">
    <source>
        <dbReference type="ARBA" id="ARBA00022840"/>
    </source>
</evidence>
<evidence type="ECO:0000256" key="1">
    <source>
        <dbReference type="ARBA" id="ARBA00003761"/>
    </source>
</evidence>
<dbReference type="InterPro" id="IPR011054">
    <property type="entry name" value="Rudment_hybrid_motif"/>
</dbReference>
<dbReference type="InterPro" id="IPR011764">
    <property type="entry name" value="Biotin_carboxylation_dom"/>
</dbReference>
<evidence type="ECO:0000256" key="5">
    <source>
        <dbReference type="ARBA" id="ARBA00017242"/>
    </source>
</evidence>
<evidence type="ECO:0000259" key="21">
    <source>
        <dbReference type="PROSITE" id="PS50979"/>
    </source>
</evidence>
<dbReference type="GO" id="GO:0004075">
    <property type="term" value="F:biotin carboxylase activity"/>
    <property type="evidence" value="ECO:0007669"/>
    <property type="project" value="UniProtKB-EC"/>
</dbReference>
<feature type="domain" description="ATP-grasp" evidence="20">
    <location>
        <begin position="120"/>
        <end position="316"/>
    </location>
</feature>
<dbReference type="InterPro" id="IPR004549">
    <property type="entry name" value="Acetyl_CoA_COase_biotin_COase"/>
</dbReference>
<dbReference type="InterPro" id="IPR005481">
    <property type="entry name" value="BC-like_N"/>
</dbReference>
<keyword evidence="15 19" id="KW-0092">Biotin</keyword>
<dbReference type="NCBIfam" id="TIGR00514">
    <property type="entry name" value="accC"/>
    <property type="match status" value="1"/>
</dbReference>
<evidence type="ECO:0000256" key="17">
    <source>
        <dbReference type="ARBA" id="ARBA00048600"/>
    </source>
</evidence>
<keyword evidence="7 19" id="KW-0436">Ligase</keyword>
<comment type="pathway">
    <text evidence="2 19">Lipid metabolism; malonyl-CoA biosynthesis; malonyl-CoA from acetyl-CoA: step 1/1.</text>
</comment>
<dbReference type="Gene3D" id="3.30.1490.20">
    <property type="entry name" value="ATP-grasp fold, A domain"/>
    <property type="match status" value="1"/>
</dbReference>
<reference evidence="22" key="1">
    <citation type="submission" date="2015-04" db="EMBL/GenBank/DDBJ databases">
        <authorList>
            <person name="Syromyatnikov M.Y."/>
            <person name="Popov V.N."/>
        </authorList>
    </citation>
    <scope>NUCLEOTIDE SEQUENCE</scope>
    <source>
        <strain evidence="22">MO-1</strain>
    </source>
</reference>
<dbReference type="SUPFAM" id="SSF52440">
    <property type="entry name" value="PreATP-grasp domain"/>
    <property type="match status" value="1"/>
</dbReference>
<dbReference type="Pfam" id="PF02785">
    <property type="entry name" value="Biotin_carb_C"/>
    <property type="match status" value="1"/>
</dbReference>
<evidence type="ECO:0000256" key="14">
    <source>
        <dbReference type="ARBA" id="ARBA00023160"/>
    </source>
</evidence>
<dbReference type="PROSITE" id="PS00867">
    <property type="entry name" value="CPSASE_2"/>
    <property type="match status" value="1"/>
</dbReference>
<evidence type="ECO:0000256" key="2">
    <source>
        <dbReference type="ARBA" id="ARBA00004956"/>
    </source>
</evidence>
<dbReference type="EMBL" id="LO017727">
    <property type="protein sequence ID" value="CRH08088.1"/>
    <property type="molecule type" value="Genomic_DNA"/>
</dbReference>
<dbReference type="PANTHER" id="PTHR48095">
    <property type="entry name" value="PYRUVATE CARBOXYLASE SUBUNIT A"/>
    <property type="match status" value="1"/>
</dbReference>
<dbReference type="InterPro" id="IPR011761">
    <property type="entry name" value="ATP-grasp"/>
</dbReference>
<name>A0A1S7LN61_MAGMO</name>
<sequence>MFKKVLIANRGEIALRVHRACKELGVQTVAIHSTADTESMHVKLADESVCVGPPSSTDSYLNISSIMAAAEVSDAEAVHPGYGFLSENPEFAEIVLASGLNFIGPKPEVIRLMGNKVEGRKTMIDAGVPVVRGSDGAVTSEEDALRIAREIGFPVIIKAVGGGGGRGMKVVHSEAGLIRAYTVARNEARQFFSNDAIYIEKFLEAPRHVEIQIMCDKHGNAVHLGERDCSLQRRHQKILEEAPSPAVTEKERHELGTLAAKAAHAVGYEGAGTFEFLYDSGSFYFLEMNTRIQVEHPVTEMVTGIDLVKEQIRVAAGLPLSFSQEDITMTGHSIECRINAEDPESFLPSPGVITEYHAPGGGGVRVDAGVYAGYRIPPHYDSMIGKLIVHGKNRDEAMARMRRALDEYVINGVATSIPLHQRILQDSTFTSGAYNLHFLEKFVGK</sequence>
<evidence type="ECO:0000256" key="6">
    <source>
        <dbReference type="ARBA" id="ARBA00022516"/>
    </source>
</evidence>